<gene>
    <name evidence="1" type="ORF">K227x_46320</name>
</gene>
<dbReference type="KEGG" id="rlc:K227x_46320"/>
<dbReference type="AlphaFoldDB" id="A0A517NGM5"/>
<keyword evidence="1" id="KW-0378">Hydrolase</keyword>
<dbReference type="Pfam" id="PF05013">
    <property type="entry name" value="FGase"/>
    <property type="match status" value="1"/>
</dbReference>
<dbReference type="EMBL" id="CP036525">
    <property type="protein sequence ID" value="QDT06223.1"/>
    <property type="molecule type" value="Genomic_DNA"/>
</dbReference>
<name>A0A517NGM5_9BACT</name>
<dbReference type="Gene3D" id="3.40.630.40">
    <property type="entry name" value="Zn-dependent exopeptidases"/>
    <property type="match status" value="1"/>
</dbReference>
<reference evidence="1 2" key="1">
    <citation type="submission" date="2019-02" db="EMBL/GenBank/DDBJ databases">
        <title>Deep-cultivation of Planctomycetes and their phenomic and genomic characterization uncovers novel biology.</title>
        <authorList>
            <person name="Wiegand S."/>
            <person name="Jogler M."/>
            <person name="Boedeker C."/>
            <person name="Pinto D."/>
            <person name="Vollmers J."/>
            <person name="Rivas-Marin E."/>
            <person name="Kohn T."/>
            <person name="Peeters S.H."/>
            <person name="Heuer A."/>
            <person name="Rast P."/>
            <person name="Oberbeckmann S."/>
            <person name="Bunk B."/>
            <person name="Jeske O."/>
            <person name="Meyerdierks A."/>
            <person name="Storesund J.E."/>
            <person name="Kallscheuer N."/>
            <person name="Luecker S."/>
            <person name="Lage O.M."/>
            <person name="Pohl T."/>
            <person name="Merkel B.J."/>
            <person name="Hornburger P."/>
            <person name="Mueller R.-W."/>
            <person name="Bruemmer F."/>
            <person name="Labrenz M."/>
            <person name="Spormann A.M."/>
            <person name="Op den Camp H."/>
            <person name="Overmann J."/>
            <person name="Amann R."/>
            <person name="Jetten M.S.M."/>
            <person name="Mascher T."/>
            <person name="Medema M.H."/>
            <person name="Devos D.P."/>
            <person name="Kaster A.-K."/>
            <person name="Ovreas L."/>
            <person name="Rohde M."/>
            <person name="Galperin M.Y."/>
            <person name="Jogler C."/>
        </authorList>
    </citation>
    <scope>NUCLEOTIDE SEQUENCE [LARGE SCALE GENOMIC DNA]</scope>
    <source>
        <strain evidence="1 2">K22_7</strain>
    </source>
</reference>
<dbReference type="InterPro" id="IPR007709">
    <property type="entry name" value="N-FG_amidohydro"/>
</dbReference>
<dbReference type="GO" id="GO:0016787">
    <property type="term" value="F:hydrolase activity"/>
    <property type="evidence" value="ECO:0007669"/>
    <property type="project" value="UniProtKB-KW"/>
</dbReference>
<organism evidence="1 2">
    <name type="scientific">Rubripirellula lacrimiformis</name>
    <dbReference type="NCBI Taxonomy" id="1930273"/>
    <lineage>
        <taxon>Bacteria</taxon>
        <taxon>Pseudomonadati</taxon>
        <taxon>Planctomycetota</taxon>
        <taxon>Planctomycetia</taxon>
        <taxon>Pirellulales</taxon>
        <taxon>Pirellulaceae</taxon>
        <taxon>Rubripirellula</taxon>
    </lineage>
</organism>
<dbReference type="Proteomes" id="UP000318538">
    <property type="component" value="Chromosome"/>
</dbReference>
<keyword evidence="2" id="KW-1185">Reference proteome</keyword>
<evidence type="ECO:0000313" key="1">
    <source>
        <dbReference type="EMBL" id="QDT06223.1"/>
    </source>
</evidence>
<protein>
    <submittedName>
        <fullName evidence="1">N-formylglutamate amidohydrolase</fullName>
    </submittedName>
</protein>
<dbReference type="SUPFAM" id="SSF53187">
    <property type="entry name" value="Zn-dependent exopeptidases"/>
    <property type="match status" value="1"/>
</dbReference>
<sequence length="229" mass="25616">MIAPVVQPIGGISDRAILITCEHGGNEVPPEYAVHFASPGAQADLRSHRGYDPGALVAAESLAKHLGCRLIASTTTRLLVDLNRSESNPGIWSKYCTDLDEPGRDQLLSQYYRPYRADVLQCVSDFVRDGRSVIHLSVHTFTKRFQGDRRDVDLGILFDPDRPSERQWSLRCCQRLEQRLPSTSPKRTAMVAALLPAAGTAIAVDQDADEPTVRRHRRWADHMDAYQVR</sequence>
<accession>A0A517NGM5</accession>
<dbReference type="OrthoDB" id="9815326at2"/>
<dbReference type="RefSeq" id="WP_145172724.1">
    <property type="nucleotide sequence ID" value="NZ_CP036525.1"/>
</dbReference>
<proteinExistence type="predicted"/>
<evidence type="ECO:0000313" key="2">
    <source>
        <dbReference type="Proteomes" id="UP000318538"/>
    </source>
</evidence>